<accession>A0ACD3RIK0</accession>
<dbReference type="Proteomes" id="UP000793456">
    <property type="component" value="Chromosome VI"/>
</dbReference>
<dbReference type="EMBL" id="CM011679">
    <property type="protein sequence ID" value="TMS18443.1"/>
    <property type="molecule type" value="Genomic_DNA"/>
</dbReference>
<reference evidence="1" key="1">
    <citation type="submission" date="2018-11" db="EMBL/GenBank/DDBJ databases">
        <title>The sequence and de novo assembly of Larimichthys crocea genome using PacBio and Hi-C technologies.</title>
        <authorList>
            <person name="Xu P."/>
            <person name="Chen B."/>
            <person name="Zhou Z."/>
            <person name="Ke Q."/>
            <person name="Wu Y."/>
            <person name="Bai H."/>
            <person name="Pu F."/>
        </authorList>
    </citation>
    <scope>NUCLEOTIDE SEQUENCE</scope>
    <source>
        <tissue evidence="1">Muscle</tissue>
    </source>
</reference>
<evidence type="ECO:0000313" key="2">
    <source>
        <dbReference type="Proteomes" id="UP000793456"/>
    </source>
</evidence>
<name>A0ACD3RIK0_LARCR</name>
<protein>
    <submittedName>
        <fullName evidence="1">Uncharacterized protein</fullName>
    </submittedName>
</protein>
<comment type="caution">
    <text evidence="1">The sequence shown here is derived from an EMBL/GenBank/DDBJ whole genome shotgun (WGS) entry which is preliminary data.</text>
</comment>
<gene>
    <name evidence="1" type="ORF">E3U43_010769</name>
</gene>
<keyword evidence="2" id="KW-1185">Reference proteome</keyword>
<organism evidence="1 2">
    <name type="scientific">Larimichthys crocea</name>
    <name type="common">Large yellow croaker</name>
    <name type="synonym">Pseudosciaena crocea</name>
    <dbReference type="NCBI Taxonomy" id="215358"/>
    <lineage>
        <taxon>Eukaryota</taxon>
        <taxon>Metazoa</taxon>
        <taxon>Chordata</taxon>
        <taxon>Craniata</taxon>
        <taxon>Vertebrata</taxon>
        <taxon>Euteleostomi</taxon>
        <taxon>Actinopterygii</taxon>
        <taxon>Neopterygii</taxon>
        <taxon>Teleostei</taxon>
        <taxon>Neoteleostei</taxon>
        <taxon>Acanthomorphata</taxon>
        <taxon>Eupercaria</taxon>
        <taxon>Sciaenidae</taxon>
        <taxon>Larimichthys</taxon>
    </lineage>
</organism>
<proteinExistence type="predicted"/>
<sequence length="314" mass="35432">MTDCGNLSPREVVLDDTQAPSFPKTNNPSPLLPKFKDSQSVDRHNGKTITSQLKREPVVVLTRLPPRMITLSCRRKSQNYVSEDESANDSDVQWVADGASSYSDDSISNERTGSNKRRKVKQEKEKPSTTQTSTNTNTNSDEVKTSTPPGNTSGINLVSTVNITVNMKVLARRTALSWQRGKVVELVTRDDGRLRYKISFKKKGKIVVSGHHIAFDHMPRADQLFVGARVVVKHEANEYEEPRFCPGIVAEVPCRKNNMRFLVFIDDHTRVYVSLPLLHLVCIPLTDPLDDIQDETHKNFMKEYIKDWPSPPST</sequence>
<evidence type="ECO:0000313" key="1">
    <source>
        <dbReference type="EMBL" id="TMS18443.1"/>
    </source>
</evidence>